<dbReference type="EMBL" id="BAAALT010000066">
    <property type="protein sequence ID" value="GAA1803044.1"/>
    <property type="molecule type" value="Genomic_DNA"/>
</dbReference>
<sequence>MTETAEKKSDQQHKTDQRMPEQQASSTAMERARTATMARTGGASLITEGGRTQIADSVVAKIAGLAARSIPGVQSMGTGMARRMGQIKSLVPGSGGPASTATQGVAVEVGERQAAIDLDIVTWYGQSIVDVSEAVRQAVSGQVEGMTGLEVVEVNITVDDIYVESEDDQQSQRVQ</sequence>
<feature type="region of interest" description="Disordered" evidence="2">
    <location>
        <begin position="1"/>
        <end position="36"/>
    </location>
</feature>
<dbReference type="RefSeq" id="WP_344130147.1">
    <property type="nucleotide sequence ID" value="NZ_BAAALT010000066.1"/>
</dbReference>
<gene>
    <name evidence="3" type="ORF">GCM10009682_26120</name>
</gene>
<organism evidence="3 4">
    <name type="scientific">Luedemannella flava</name>
    <dbReference type="NCBI Taxonomy" id="349316"/>
    <lineage>
        <taxon>Bacteria</taxon>
        <taxon>Bacillati</taxon>
        <taxon>Actinomycetota</taxon>
        <taxon>Actinomycetes</taxon>
        <taxon>Micromonosporales</taxon>
        <taxon>Micromonosporaceae</taxon>
        <taxon>Luedemannella</taxon>
    </lineage>
</organism>
<comment type="caution">
    <text evidence="3">The sequence shown here is derived from an EMBL/GenBank/DDBJ whole genome shotgun (WGS) entry which is preliminary data.</text>
</comment>
<dbReference type="Proteomes" id="UP001500218">
    <property type="component" value="Unassembled WGS sequence"/>
</dbReference>
<feature type="compositionally biased region" description="Basic and acidic residues" evidence="2">
    <location>
        <begin position="1"/>
        <end position="19"/>
    </location>
</feature>
<evidence type="ECO:0000256" key="2">
    <source>
        <dbReference type="SAM" id="MobiDB-lite"/>
    </source>
</evidence>
<dbReference type="PANTHER" id="PTHR34297">
    <property type="entry name" value="HYPOTHETICAL CYTOSOLIC PROTEIN-RELATED"/>
    <property type="match status" value="1"/>
</dbReference>
<comment type="similarity">
    <text evidence="1">Belongs to the asp23 family.</text>
</comment>
<name>A0ABN2LYJ8_9ACTN</name>
<keyword evidence="4" id="KW-1185">Reference proteome</keyword>
<proteinExistence type="inferred from homology"/>
<dbReference type="InterPro" id="IPR005531">
    <property type="entry name" value="Asp23"/>
</dbReference>
<feature type="compositionally biased region" description="Low complexity" evidence="2">
    <location>
        <begin position="24"/>
        <end position="36"/>
    </location>
</feature>
<accession>A0ABN2LYJ8</accession>
<evidence type="ECO:0000313" key="4">
    <source>
        <dbReference type="Proteomes" id="UP001500218"/>
    </source>
</evidence>
<evidence type="ECO:0000313" key="3">
    <source>
        <dbReference type="EMBL" id="GAA1803044.1"/>
    </source>
</evidence>
<evidence type="ECO:0000256" key="1">
    <source>
        <dbReference type="ARBA" id="ARBA00005721"/>
    </source>
</evidence>
<reference evidence="3 4" key="1">
    <citation type="journal article" date="2019" name="Int. J. Syst. Evol. Microbiol.">
        <title>The Global Catalogue of Microorganisms (GCM) 10K type strain sequencing project: providing services to taxonomists for standard genome sequencing and annotation.</title>
        <authorList>
            <consortium name="The Broad Institute Genomics Platform"/>
            <consortium name="The Broad Institute Genome Sequencing Center for Infectious Disease"/>
            <person name="Wu L."/>
            <person name="Ma J."/>
        </authorList>
    </citation>
    <scope>NUCLEOTIDE SEQUENCE [LARGE SCALE GENOMIC DNA]</scope>
    <source>
        <strain evidence="3 4">JCM 13250</strain>
    </source>
</reference>
<dbReference type="PANTHER" id="PTHR34297:SF3">
    <property type="entry name" value="ALKALINE SHOCK PROTEIN 23"/>
    <property type="match status" value="1"/>
</dbReference>
<protein>
    <submittedName>
        <fullName evidence="3">Asp23/Gls24 family envelope stress response protein</fullName>
    </submittedName>
</protein>
<dbReference type="Pfam" id="PF03780">
    <property type="entry name" value="Asp23"/>
    <property type="match status" value="1"/>
</dbReference>